<evidence type="ECO:0000259" key="9">
    <source>
        <dbReference type="Pfam" id="PF00291"/>
    </source>
</evidence>
<dbReference type="PANTHER" id="PTHR48078">
    <property type="entry name" value="THREONINE DEHYDRATASE, MITOCHONDRIAL-RELATED"/>
    <property type="match status" value="1"/>
</dbReference>
<dbReference type="EC" id="4.3.1.17" evidence="3"/>
<protein>
    <recommendedName>
        <fullName evidence="3">L-serine ammonia-lyase</fullName>
        <ecNumber evidence="3">4.3.1.17</ecNumber>
    </recommendedName>
    <alternativeName>
        <fullName evidence="6">L-serine deaminase</fullName>
    </alternativeName>
    <alternativeName>
        <fullName evidence="7">L-threonine dehydratase</fullName>
    </alternativeName>
</protein>
<organism evidence="10">
    <name type="scientific">Amphimedon queenslandica</name>
    <name type="common">Sponge</name>
    <dbReference type="NCBI Taxonomy" id="400682"/>
    <lineage>
        <taxon>Eukaryota</taxon>
        <taxon>Metazoa</taxon>
        <taxon>Porifera</taxon>
        <taxon>Demospongiae</taxon>
        <taxon>Heteroscleromorpha</taxon>
        <taxon>Haplosclerida</taxon>
        <taxon>Niphatidae</taxon>
        <taxon>Amphimedon</taxon>
    </lineage>
</organism>
<dbReference type="EnsemblMetazoa" id="XM_011406671.2">
    <property type="protein sequence ID" value="XP_011404973.1"/>
    <property type="gene ID" value="LOC100634528"/>
</dbReference>
<dbReference type="GO" id="GO:0009097">
    <property type="term" value="P:isoleucine biosynthetic process"/>
    <property type="evidence" value="ECO:0007669"/>
    <property type="project" value="TreeGrafter"/>
</dbReference>
<dbReference type="OrthoDB" id="7773036at2759"/>
<evidence type="ECO:0000256" key="4">
    <source>
        <dbReference type="ARBA" id="ARBA00022898"/>
    </source>
</evidence>
<dbReference type="GO" id="GO:0004794">
    <property type="term" value="F:threonine deaminase activity"/>
    <property type="evidence" value="ECO:0007669"/>
    <property type="project" value="TreeGrafter"/>
</dbReference>
<dbReference type="PANTHER" id="PTHR48078:SF2">
    <property type="entry name" value="CATABOLIC L-SERINE_THREONINE DEHYDRATASE"/>
    <property type="match status" value="1"/>
</dbReference>
<evidence type="ECO:0000313" key="10">
    <source>
        <dbReference type="EnsemblMetazoa" id="Aqu2.1.27489_001"/>
    </source>
</evidence>
<dbReference type="InterPro" id="IPR036052">
    <property type="entry name" value="TrpB-like_PALP_sf"/>
</dbReference>
<dbReference type="Pfam" id="PF00291">
    <property type="entry name" value="PALP"/>
    <property type="match status" value="1"/>
</dbReference>
<dbReference type="SUPFAM" id="SSF53686">
    <property type="entry name" value="Tryptophan synthase beta subunit-like PLP-dependent enzymes"/>
    <property type="match status" value="1"/>
</dbReference>
<evidence type="ECO:0000256" key="6">
    <source>
        <dbReference type="ARBA" id="ARBA00041766"/>
    </source>
</evidence>
<keyword evidence="4" id="KW-0663">Pyridoxal phosphate</keyword>
<gene>
    <name evidence="10" type="primary">100634528</name>
</gene>
<dbReference type="GO" id="GO:0006565">
    <property type="term" value="P:L-serine catabolic process"/>
    <property type="evidence" value="ECO:0007669"/>
    <property type="project" value="TreeGrafter"/>
</dbReference>
<sequence>MYVETELKRCEELSKSLGGSVWLKMETQQITGSFKYRGISLLCKKSVDEGYKKFVCSSGGNAGLAATRAAKELDTPISVYVPMTTREVMREMLKEGGASVHVHGKVWDETNALAVKTANKEGAFMIHPFDHPTIWEGHSSIVTEIKSQLPSDSAPPDLIIASVGGGGLMNGILHGMERVGWGHIPFIAMETEGADSLNLCVREGRWESLKEITSIAKCLGALKVSKRSYEWLQNKNVISCVVPDKEALKACVFMSDYHEVLVPPACGAALAAVTDKSLIPRLQGEGKLPKSLSNVIVIVCGGSGIKSENIKQWRNDIREEKD</sequence>
<dbReference type="Gene3D" id="3.40.50.1100">
    <property type="match status" value="2"/>
</dbReference>
<dbReference type="GO" id="GO:0006567">
    <property type="term" value="P:L-threonine catabolic process"/>
    <property type="evidence" value="ECO:0007669"/>
    <property type="project" value="TreeGrafter"/>
</dbReference>
<reference evidence="11" key="1">
    <citation type="journal article" date="2010" name="Nature">
        <title>The Amphimedon queenslandica genome and the evolution of animal complexity.</title>
        <authorList>
            <person name="Srivastava M."/>
            <person name="Simakov O."/>
            <person name="Chapman J."/>
            <person name="Fahey B."/>
            <person name="Gauthier M.E."/>
            <person name="Mitros T."/>
            <person name="Richards G.S."/>
            <person name="Conaco C."/>
            <person name="Dacre M."/>
            <person name="Hellsten U."/>
            <person name="Larroux C."/>
            <person name="Putnam N.H."/>
            <person name="Stanke M."/>
            <person name="Adamska M."/>
            <person name="Darling A."/>
            <person name="Degnan S.M."/>
            <person name="Oakley T.H."/>
            <person name="Plachetzki D.C."/>
            <person name="Zhai Y."/>
            <person name="Adamski M."/>
            <person name="Calcino A."/>
            <person name="Cummins S.F."/>
            <person name="Goodstein D.M."/>
            <person name="Harris C."/>
            <person name="Jackson D.J."/>
            <person name="Leys S.P."/>
            <person name="Shu S."/>
            <person name="Woodcroft B.J."/>
            <person name="Vervoort M."/>
            <person name="Kosik K.S."/>
            <person name="Manning G."/>
            <person name="Degnan B.M."/>
            <person name="Rokhsar D.S."/>
        </authorList>
    </citation>
    <scope>NUCLEOTIDE SEQUENCE [LARGE SCALE GENOMIC DNA]</scope>
</reference>
<dbReference type="AlphaFoldDB" id="A0A1X7UHQ4"/>
<name>A0A1X7UHQ4_AMPQE</name>
<keyword evidence="5" id="KW-0456">Lyase</keyword>
<evidence type="ECO:0000313" key="11">
    <source>
        <dbReference type="Proteomes" id="UP000007879"/>
    </source>
</evidence>
<evidence type="ECO:0000256" key="1">
    <source>
        <dbReference type="ARBA" id="ARBA00001933"/>
    </source>
</evidence>
<dbReference type="STRING" id="400682.A0A1X7UHQ4"/>
<dbReference type="Proteomes" id="UP000007879">
    <property type="component" value="Unassembled WGS sequence"/>
</dbReference>
<dbReference type="eggNOG" id="KOG1250">
    <property type="taxonomic scope" value="Eukaryota"/>
</dbReference>
<dbReference type="InParanoid" id="A0A1X7UHQ4"/>
<comment type="catalytic activity">
    <reaction evidence="8">
        <text>L-serine = pyruvate + NH4(+)</text>
        <dbReference type="Rhea" id="RHEA:19169"/>
        <dbReference type="ChEBI" id="CHEBI:15361"/>
        <dbReference type="ChEBI" id="CHEBI:28938"/>
        <dbReference type="ChEBI" id="CHEBI:33384"/>
        <dbReference type="EC" id="4.3.1.17"/>
    </reaction>
</comment>
<keyword evidence="11" id="KW-1185">Reference proteome</keyword>
<comment type="cofactor">
    <cofactor evidence="1">
        <name>pyridoxal 5'-phosphate</name>
        <dbReference type="ChEBI" id="CHEBI:597326"/>
    </cofactor>
</comment>
<evidence type="ECO:0000256" key="3">
    <source>
        <dbReference type="ARBA" id="ARBA00012093"/>
    </source>
</evidence>
<evidence type="ECO:0000256" key="8">
    <source>
        <dbReference type="ARBA" id="ARBA00049406"/>
    </source>
</evidence>
<dbReference type="InterPro" id="IPR001926">
    <property type="entry name" value="TrpB-like_PALP"/>
</dbReference>
<dbReference type="GO" id="GO:0003941">
    <property type="term" value="F:L-serine ammonia-lyase activity"/>
    <property type="evidence" value="ECO:0007669"/>
    <property type="project" value="UniProtKB-EC"/>
</dbReference>
<accession>A0A1X7UHQ4</accession>
<dbReference type="InterPro" id="IPR050147">
    <property type="entry name" value="Ser/Thr_Dehydratase"/>
</dbReference>
<feature type="domain" description="Tryptophan synthase beta chain-like PALP" evidence="9">
    <location>
        <begin position="4"/>
        <end position="301"/>
    </location>
</feature>
<dbReference type="EnsemblMetazoa" id="Aqu2.1.27489_001">
    <property type="protein sequence ID" value="Aqu2.1.27489_001"/>
    <property type="gene ID" value="Aqu2.1.27489"/>
</dbReference>
<comment type="similarity">
    <text evidence="2">Belongs to the serine/threonine dehydratase family.</text>
</comment>
<reference evidence="10" key="2">
    <citation type="submission" date="2017-05" db="UniProtKB">
        <authorList>
            <consortium name="EnsemblMetazoa"/>
        </authorList>
    </citation>
    <scope>IDENTIFICATION</scope>
</reference>
<dbReference type="KEGG" id="aqu:100634528"/>
<evidence type="ECO:0000256" key="7">
    <source>
        <dbReference type="ARBA" id="ARBA00042605"/>
    </source>
</evidence>
<evidence type="ECO:0000256" key="5">
    <source>
        <dbReference type="ARBA" id="ARBA00023239"/>
    </source>
</evidence>
<proteinExistence type="inferred from homology"/>
<evidence type="ECO:0000256" key="2">
    <source>
        <dbReference type="ARBA" id="ARBA00010869"/>
    </source>
</evidence>